<dbReference type="AlphaFoldDB" id="A0A1I0LSE7"/>
<dbReference type="InterPro" id="IPR009282">
    <property type="entry name" value="DUF937"/>
</dbReference>
<evidence type="ECO:0000313" key="2">
    <source>
        <dbReference type="Proteomes" id="UP000199361"/>
    </source>
</evidence>
<proteinExistence type="predicted"/>
<dbReference type="RefSeq" id="WP_091093656.1">
    <property type="nucleotide sequence ID" value="NZ_FOHX01000025.1"/>
</dbReference>
<keyword evidence="2" id="KW-1185">Reference proteome</keyword>
<dbReference type="OrthoDB" id="3524762at2"/>
<name>A0A1I0LSE7_9ACTN</name>
<dbReference type="Pfam" id="PF06078">
    <property type="entry name" value="DUF937"/>
    <property type="match status" value="1"/>
</dbReference>
<dbReference type="STRING" id="568860.SAMN05421811_12540"/>
<evidence type="ECO:0008006" key="3">
    <source>
        <dbReference type="Google" id="ProtNLM"/>
    </source>
</evidence>
<dbReference type="Proteomes" id="UP000199361">
    <property type="component" value="Unassembled WGS sequence"/>
</dbReference>
<organism evidence="1 2">
    <name type="scientific">Nonomuraea wenchangensis</name>
    <dbReference type="NCBI Taxonomy" id="568860"/>
    <lineage>
        <taxon>Bacteria</taxon>
        <taxon>Bacillati</taxon>
        <taxon>Actinomycetota</taxon>
        <taxon>Actinomycetes</taxon>
        <taxon>Streptosporangiales</taxon>
        <taxon>Streptosporangiaceae</taxon>
        <taxon>Nonomuraea</taxon>
    </lineage>
</organism>
<sequence>MTPYDELLDQQLLDQLGRPGVEQTAAMLGTDEDKARDIVQAVTGIVIGGLARNVQYPDGADALRGALEDHVDADPFDGDVASLTRDGHSILGHVLGGQGTEAAATGLGRLFGVDTGAMMKLLPLIAPMVMYLLATRADGRDLDADALVDELERERAALPDARRELLDELLDHIFGPGPGRPGIYGGLPGTSLPDW</sequence>
<protein>
    <recommendedName>
        <fullName evidence="3">DUF937 domain-containing protein</fullName>
    </recommendedName>
</protein>
<accession>A0A1I0LSE7</accession>
<gene>
    <name evidence="1" type="ORF">SAMN05421811_12540</name>
</gene>
<reference evidence="1 2" key="1">
    <citation type="submission" date="2016-10" db="EMBL/GenBank/DDBJ databases">
        <authorList>
            <person name="de Groot N.N."/>
        </authorList>
    </citation>
    <scope>NUCLEOTIDE SEQUENCE [LARGE SCALE GENOMIC DNA]</scope>
    <source>
        <strain evidence="1 2">CGMCC 4.5598</strain>
    </source>
</reference>
<dbReference type="EMBL" id="FOHX01000025">
    <property type="protein sequence ID" value="SEU45555.1"/>
    <property type="molecule type" value="Genomic_DNA"/>
</dbReference>
<evidence type="ECO:0000313" key="1">
    <source>
        <dbReference type="EMBL" id="SEU45555.1"/>
    </source>
</evidence>